<accession>A0A3E5EBC5</accession>
<dbReference type="Proteomes" id="UP000286211">
    <property type="component" value="Unassembled WGS sequence"/>
</dbReference>
<keyword evidence="2" id="KW-0067">ATP-binding</keyword>
<dbReference type="PANTHER" id="PTHR34301">
    <property type="entry name" value="DNA-BINDING PROTEIN-RELATED"/>
    <property type="match status" value="1"/>
</dbReference>
<gene>
    <name evidence="2" type="ORF">DW079_11310</name>
</gene>
<evidence type="ECO:0000259" key="1">
    <source>
        <dbReference type="Pfam" id="PF01637"/>
    </source>
</evidence>
<evidence type="ECO:0000313" key="3">
    <source>
        <dbReference type="Proteomes" id="UP000286211"/>
    </source>
</evidence>
<sequence length="374" mass="43374">MEKAFVYGMSVAGNNFTDRIEETKRIKADFEHGINVILISPRRMGKTSLVKKVISEIDNPEIKVVYMDIYDCRSEYDFYNRFAETIMKSMSNKLEQVVENIKQFLVRVSPKISFSPDSTSEYSLSLGITPKDYSPEEILNLPERIAQEKGIRMVVCIDEFQQIGEFPDTLTVQKKLRGAWQHHQNASYCFFGSKKHLMENIFQNRRMPFYMFGEMLHLDCIPTEYWVPFICSRFEKYGKKISEEYATRICKTVKNYSSYVQQLAWNVMAETEKEVNEETLQSGISALLQQCHGLFVQQTEGLTTYQLNFLRLLCSGVHSGFTAQAVAETYPLGSKSNIDRIKKALIDKELITLEKDGIFIADCVFELWFKKEMM</sequence>
<keyword evidence="2" id="KW-0547">Nucleotide-binding</keyword>
<dbReference type="PANTHER" id="PTHR34301:SF8">
    <property type="entry name" value="ATPASE DOMAIN-CONTAINING PROTEIN"/>
    <property type="match status" value="1"/>
</dbReference>
<dbReference type="Gene3D" id="3.40.50.300">
    <property type="entry name" value="P-loop containing nucleotide triphosphate hydrolases"/>
    <property type="match status" value="1"/>
</dbReference>
<feature type="domain" description="ATPase" evidence="1">
    <location>
        <begin position="16"/>
        <end position="198"/>
    </location>
</feature>
<protein>
    <submittedName>
        <fullName evidence="2">ATP-binding protein</fullName>
    </submittedName>
</protein>
<dbReference type="InterPro" id="IPR027417">
    <property type="entry name" value="P-loop_NTPase"/>
</dbReference>
<proteinExistence type="predicted"/>
<dbReference type="EMBL" id="QRNB01000065">
    <property type="protein sequence ID" value="RHK09094.1"/>
    <property type="molecule type" value="Genomic_DNA"/>
</dbReference>
<reference evidence="2 3" key="1">
    <citation type="submission" date="2018-08" db="EMBL/GenBank/DDBJ databases">
        <title>A genome reference for cultivated species of the human gut microbiota.</title>
        <authorList>
            <person name="Zou Y."/>
            <person name="Xue W."/>
            <person name="Luo G."/>
        </authorList>
    </citation>
    <scope>NUCLEOTIDE SEQUENCE [LARGE SCALE GENOMIC DNA]</scope>
    <source>
        <strain evidence="2 3">AF46-2NS</strain>
    </source>
</reference>
<dbReference type="SUPFAM" id="SSF52540">
    <property type="entry name" value="P-loop containing nucleoside triphosphate hydrolases"/>
    <property type="match status" value="1"/>
</dbReference>
<name>A0A3E5EBC5_9BACT</name>
<dbReference type="AlphaFoldDB" id="A0A3E5EBC5"/>
<comment type="caution">
    <text evidence="2">The sequence shown here is derived from an EMBL/GenBank/DDBJ whole genome shotgun (WGS) entry which is preliminary data.</text>
</comment>
<dbReference type="InterPro" id="IPR011579">
    <property type="entry name" value="ATPase_dom"/>
</dbReference>
<dbReference type="Pfam" id="PF01637">
    <property type="entry name" value="ATPase_2"/>
    <property type="match status" value="1"/>
</dbReference>
<dbReference type="GO" id="GO:0005524">
    <property type="term" value="F:ATP binding"/>
    <property type="evidence" value="ECO:0007669"/>
    <property type="project" value="UniProtKB-KW"/>
</dbReference>
<evidence type="ECO:0000313" key="2">
    <source>
        <dbReference type="EMBL" id="RHK09094.1"/>
    </source>
</evidence>
<organism evidence="2 3">
    <name type="scientific">Segatella copri</name>
    <dbReference type="NCBI Taxonomy" id="165179"/>
    <lineage>
        <taxon>Bacteria</taxon>
        <taxon>Pseudomonadati</taxon>
        <taxon>Bacteroidota</taxon>
        <taxon>Bacteroidia</taxon>
        <taxon>Bacteroidales</taxon>
        <taxon>Prevotellaceae</taxon>
        <taxon>Segatella</taxon>
    </lineage>
</organism>